<keyword evidence="3" id="KW-1185">Reference proteome</keyword>
<proteinExistence type="predicted"/>
<keyword evidence="1" id="KW-0472">Membrane</keyword>
<accession>A0ABV6K4X9</accession>
<dbReference type="InterPro" id="IPR029058">
    <property type="entry name" value="AB_hydrolase_fold"/>
</dbReference>
<dbReference type="Pfam" id="PF06028">
    <property type="entry name" value="DUF915"/>
    <property type="match status" value="1"/>
</dbReference>
<dbReference type="GO" id="GO:0016787">
    <property type="term" value="F:hydrolase activity"/>
    <property type="evidence" value="ECO:0007669"/>
    <property type="project" value="UniProtKB-KW"/>
</dbReference>
<keyword evidence="1" id="KW-1133">Transmembrane helix</keyword>
<keyword evidence="2" id="KW-0378">Hydrolase</keyword>
<dbReference type="InterPro" id="IPR010315">
    <property type="entry name" value="DUF915_hydro-like"/>
</dbReference>
<dbReference type="EMBL" id="JBHLUK010000024">
    <property type="protein sequence ID" value="MFC0423330.1"/>
    <property type="molecule type" value="Genomic_DNA"/>
</dbReference>
<reference evidence="2 3" key="1">
    <citation type="submission" date="2024-09" db="EMBL/GenBank/DDBJ databases">
        <authorList>
            <person name="Sun Q."/>
            <person name="Mori K."/>
        </authorList>
    </citation>
    <scope>NUCLEOTIDE SEQUENCE [LARGE SCALE GENOMIC DNA]</scope>
    <source>
        <strain evidence="2 3">TBRC 4575</strain>
    </source>
</reference>
<gene>
    <name evidence="2" type="ORF">ACFFGS_04235</name>
</gene>
<comment type="caution">
    <text evidence="2">The sequence shown here is derived from an EMBL/GenBank/DDBJ whole genome shotgun (WGS) entry which is preliminary data.</text>
</comment>
<dbReference type="SUPFAM" id="SSF53474">
    <property type="entry name" value="alpha/beta-Hydrolases"/>
    <property type="match status" value="1"/>
</dbReference>
<sequence length="282" mass="30994">MKSTTKQILTGIAWFAILLAVIGGTILWQHQVLKPRHSMSSSITVSSTERVPSLLILDSHLSQDQQRQLIATMQRNIGTQSTLIIEALSSGTIRFSGQLRDADTRPYLKLQLPAQASTAEKVRLIKQTLTVAKKQLHFTHYNLIGYGEGGLLATHFLESAPTSLAPRNFVAIATAFNGTSTTNNSQKKTAVTRHQRNAELSELIKNRRAINAKVRVLVIAGKHRGSTNGDGVVPLQSALAAQSIFKPTVTTYQQHVIQGYKINHTGILESWKLGNFIHGFIN</sequence>
<dbReference type="Proteomes" id="UP001589855">
    <property type="component" value="Unassembled WGS sequence"/>
</dbReference>
<dbReference type="RefSeq" id="WP_137644586.1">
    <property type="nucleotide sequence ID" value="NZ_BAABRM010000007.1"/>
</dbReference>
<name>A0ABV6K4X9_9LACO</name>
<organism evidence="2 3">
    <name type="scientific">Lactiplantibacillus plajomi</name>
    <dbReference type="NCBI Taxonomy" id="1457217"/>
    <lineage>
        <taxon>Bacteria</taxon>
        <taxon>Bacillati</taxon>
        <taxon>Bacillota</taxon>
        <taxon>Bacilli</taxon>
        <taxon>Lactobacillales</taxon>
        <taxon>Lactobacillaceae</taxon>
        <taxon>Lactiplantibacillus</taxon>
    </lineage>
</organism>
<dbReference type="Gene3D" id="3.40.50.1820">
    <property type="entry name" value="alpha/beta hydrolase"/>
    <property type="match status" value="1"/>
</dbReference>
<evidence type="ECO:0000313" key="2">
    <source>
        <dbReference type="EMBL" id="MFC0423330.1"/>
    </source>
</evidence>
<feature type="transmembrane region" description="Helical" evidence="1">
    <location>
        <begin position="12"/>
        <end position="30"/>
    </location>
</feature>
<evidence type="ECO:0000256" key="1">
    <source>
        <dbReference type="SAM" id="Phobius"/>
    </source>
</evidence>
<keyword evidence="1" id="KW-0812">Transmembrane</keyword>
<evidence type="ECO:0000313" key="3">
    <source>
        <dbReference type="Proteomes" id="UP001589855"/>
    </source>
</evidence>
<protein>
    <submittedName>
        <fullName evidence="2">Alpha/beta hydrolase</fullName>
    </submittedName>
</protein>